<evidence type="ECO:0000259" key="2">
    <source>
        <dbReference type="Pfam" id="PF11716"/>
    </source>
</evidence>
<dbReference type="Gene3D" id="1.20.120.450">
    <property type="entry name" value="dinb family like domain"/>
    <property type="match status" value="1"/>
</dbReference>
<dbReference type="InterPro" id="IPR017517">
    <property type="entry name" value="Maleyloyr_isom"/>
</dbReference>
<dbReference type="GO" id="GO:0016853">
    <property type="term" value="F:isomerase activity"/>
    <property type="evidence" value="ECO:0007669"/>
    <property type="project" value="UniProtKB-KW"/>
</dbReference>
<feature type="compositionally biased region" description="Basic and acidic residues" evidence="1">
    <location>
        <begin position="1"/>
        <end position="17"/>
    </location>
</feature>
<dbReference type="AlphaFoldDB" id="A0A1X7N6N4"/>
<sequence length="196" mass="21961">MTDHGEEEARARLRERQGSGARYDSPAAPARDLLWARRGTAYFARKLNELPDSALDAPSRVPGWSRRHVVAHVGYHARSLARLAEAARNGMAEEVLAEPENQIEDVEFGATLPAHALRYLFQHSEVHLNVEWRDLNETGWKASVRALNGELVPVARTPWLRAREIWLRALDLDNKGSPADFPPDFADALRTDGLAI</sequence>
<feature type="domain" description="Mycothiol-dependent maleylpyruvate isomerase metal-binding" evidence="2">
    <location>
        <begin position="37"/>
        <end position="172"/>
    </location>
</feature>
<accession>A0A1X7N6N4</accession>
<dbReference type="OrthoDB" id="7847787at2"/>
<keyword evidence="3" id="KW-0413">Isomerase</keyword>
<evidence type="ECO:0000256" key="1">
    <source>
        <dbReference type="SAM" id="MobiDB-lite"/>
    </source>
</evidence>
<dbReference type="InterPro" id="IPR024344">
    <property type="entry name" value="MDMPI_metal-binding"/>
</dbReference>
<organism evidence="3 4">
    <name type="scientific">Mesorhizobium australicum</name>
    <dbReference type="NCBI Taxonomy" id="536018"/>
    <lineage>
        <taxon>Bacteria</taxon>
        <taxon>Pseudomonadati</taxon>
        <taxon>Pseudomonadota</taxon>
        <taxon>Alphaproteobacteria</taxon>
        <taxon>Hyphomicrobiales</taxon>
        <taxon>Phyllobacteriaceae</taxon>
        <taxon>Mesorhizobium</taxon>
    </lineage>
</organism>
<dbReference type="EMBL" id="FXBL01000004">
    <property type="protein sequence ID" value="SMH32559.1"/>
    <property type="molecule type" value="Genomic_DNA"/>
</dbReference>
<dbReference type="SUPFAM" id="SSF109854">
    <property type="entry name" value="DinB/YfiT-like putative metalloenzymes"/>
    <property type="match status" value="1"/>
</dbReference>
<evidence type="ECO:0000313" key="3">
    <source>
        <dbReference type="EMBL" id="SMH32559.1"/>
    </source>
</evidence>
<protein>
    <submittedName>
        <fullName evidence="3">Maleylpyruvate isomerase</fullName>
    </submittedName>
</protein>
<feature type="region of interest" description="Disordered" evidence="1">
    <location>
        <begin position="1"/>
        <end position="26"/>
    </location>
</feature>
<dbReference type="InterPro" id="IPR034660">
    <property type="entry name" value="DinB/YfiT-like"/>
</dbReference>
<keyword evidence="3" id="KW-0670">Pyruvate</keyword>
<dbReference type="NCBIfam" id="TIGR03083">
    <property type="entry name" value="maleylpyruvate isomerase family mycothiol-dependent enzyme"/>
    <property type="match status" value="1"/>
</dbReference>
<gene>
    <name evidence="3" type="ORF">SAMN02982922_1304</name>
</gene>
<dbReference type="Pfam" id="PF11716">
    <property type="entry name" value="MDMPI_N"/>
    <property type="match status" value="1"/>
</dbReference>
<dbReference type="Proteomes" id="UP000193083">
    <property type="component" value="Unassembled WGS sequence"/>
</dbReference>
<dbReference type="GO" id="GO:0046872">
    <property type="term" value="F:metal ion binding"/>
    <property type="evidence" value="ECO:0007669"/>
    <property type="project" value="InterPro"/>
</dbReference>
<keyword evidence="4" id="KW-1185">Reference proteome</keyword>
<name>A0A1X7N6N4_9HYPH</name>
<proteinExistence type="predicted"/>
<dbReference type="RefSeq" id="WP_085463404.1">
    <property type="nucleotide sequence ID" value="NZ_FXBL01000004.1"/>
</dbReference>
<evidence type="ECO:0000313" key="4">
    <source>
        <dbReference type="Proteomes" id="UP000193083"/>
    </source>
</evidence>
<reference evidence="3 4" key="1">
    <citation type="submission" date="2017-04" db="EMBL/GenBank/DDBJ databases">
        <authorList>
            <person name="Afonso C.L."/>
            <person name="Miller P.J."/>
            <person name="Scott M.A."/>
            <person name="Spackman E."/>
            <person name="Goraichik I."/>
            <person name="Dimitrov K.M."/>
            <person name="Suarez D.L."/>
            <person name="Swayne D.E."/>
        </authorList>
    </citation>
    <scope>NUCLEOTIDE SEQUENCE [LARGE SCALE GENOMIC DNA]</scope>
    <source>
        <strain evidence="3 4">B5P</strain>
    </source>
</reference>